<dbReference type="PROSITE" id="PS51257">
    <property type="entry name" value="PROKAR_LIPOPROTEIN"/>
    <property type="match status" value="1"/>
</dbReference>
<feature type="region of interest" description="Disordered" evidence="1">
    <location>
        <begin position="30"/>
        <end position="60"/>
    </location>
</feature>
<name>A0A941FD53_9ACTN</name>
<evidence type="ECO:0008006" key="5">
    <source>
        <dbReference type="Google" id="ProtNLM"/>
    </source>
</evidence>
<comment type="caution">
    <text evidence="3">The sequence shown here is derived from an EMBL/GenBank/DDBJ whole genome shotgun (WGS) entry which is preliminary data.</text>
</comment>
<organism evidence="3 4">
    <name type="scientific">Streptomyces tuirus</name>
    <dbReference type="NCBI Taxonomy" id="68278"/>
    <lineage>
        <taxon>Bacteria</taxon>
        <taxon>Bacillati</taxon>
        <taxon>Actinomycetota</taxon>
        <taxon>Actinomycetes</taxon>
        <taxon>Kitasatosporales</taxon>
        <taxon>Streptomycetaceae</taxon>
        <taxon>Streptomyces</taxon>
    </lineage>
</organism>
<keyword evidence="4" id="KW-1185">Reference proteome</keyword>
<keyword evidence="2" id="KW-0732">Signal</keyword>
<evidence type="ECO:0000256" key="1">
    <source>
        <dbReference type="SAM" id="MobiDB-lite"/>
    </source>
</evidence>
<dbReference type="AlphaFoldDB" id="A0A941FD53"/>
<gene>
    <name evidence="3" type="ORF">KEF29_21435</name>
</gene>
<dbReference type="EMBL" id="JAGTPG010000002">
    <property type="protein sequence ID" value="MBR8641066.1"/>
    <property type="molecule type" value="Genomic_DNA"/>
</dbReference>
<proteinExistence type="predicted"/>
<protein>
    <recommendedName>
        <fullName evidence="5">Lipoprotein</fullName>
    </recommendedName>
</protein>
<feature type="signal peptide" evidence="2">
    <location>
        <begin position="1"/>
        <end position="25"/>
    </location>
</feature>
<reference evidence="3 4" key="1">
    <citation type="submission" date="2021-04" db="EMBL/GenBank/DDBJ databases">
        <title>Characterization of the biosynthetic gene cluster of new lipopeptides with antitumor activity in the genome of the marine Streptomyces PHM034.</title>
        <authorList>
            <person name="Ceniceros A."/>
            <person name="Canedo L."/>
            <person name="Mendez C."/>
            <person name="Olano C."/>
            <person name="Schleissner C."/>
            <person name="Cuevas C."/>
            <person name="De La Calle F."/>
            <person name="Salas J.A."/>
        </authorList>
    </citation>
    <scope>NUCLEOTIDE SEQUENCE [LARGE SCALE GENOMIC DNA]</scope>
    <source>
        <strain evidence="3 4">PHM034</strain>
    </source>
</reference>
<accession>A0A941FD53</accession>
<evidence type="ECO:0000256" key="2">
    <source>
        <dbReference type="SAM" id="SignalP"/>
    </source>
</evidence>
<evidence type="ECO:0000313" key="4">
    <source>
        <dbReference type="Proteomes" id="UP000682308"/>
    </source>
</evidence>
<feature type="compositionally biased region" description="Low complexity" evidence="1">
    <location>
        <begin position="30"/>
        <end position="54"/>
    </location>
</feature>
<dbReference type="Proteomes" id="UP000682308">
    <property type="component" value="Unassembled WGS sequence"/>
</dbReference>
<evidence type="ECO:0000313" key="3">
    <source>
        <dbReference type="EMBL" id="MBR8641066.1"/>
    </source>
</evidence>
<sequence>MNGTDGRGRTPVAVCAALSAIALFAAGCSEQGEAPPGAPPAASAGSGKAHAHPGLPVGHA</sequence>
<feature type="chain" id="PRO_5039732208" description="Lipoprotein" evidence="2">
    <location>
        <begin position="26"/>
        <end position="60"/>
    </location>
</feature>